<evidence type="ECO:0000313" key="2">
    <source>
        <dbReference type="Proteomes" id="UP000323521"/>
    </source>
</evidence>
<organism evidence="1 2">
    <name type="scientific">Formimonas warabiya</name>
    <dbReference type="NCBI Taxonomy" id="1761012"/>
    <lineage>
        <taxon>Bacteria</taxon>
        <taxon>Bacillati</taxon>
        <taxon>Bacillota</taxon>
        <taxon>Clostridia</taxon>
        <taxon>Eubacteriales</taxon>
        <taxon>Peptococcaceae</taxon>
        <taxon>Candidatus Formimonas</taxon>
    </lineage>
</organism>
<evidence type="ECO:0000313" key="1">
    <source>
        <dbReference type="EMBL" id="ATW23569.1"/>
    </source>
</evidence>
<dbReference type="AlphaFoldDB" id="A0A3G1KMB9"/>
<dbReference type="PANTHER" id="PTHR36439">
    <property type="entry name" value="BLL4334 PROTEIN"/>
    <property type="match status" value="1"/>
</dbReference>
<dbReference type="Proteomes" id="UP000323521">
    <property type="component" value="Chromosome"/>
</dbReference>
<dbReference type="InterPro" id="IPR012545">
    <property type="entry name" value="DUF1697"/>
</dbReference>
<dbReference type="RefSeq" id="WP_148137684.1">
    <property type="nucleotide sequence ID" value="NZ_CP017634.1"/>
</dbReference>
<dbReference type="OrthoDB" id="9806494at2"/>
<proteinExistence type="predicted"/>
<keyword evidence="2" id="KW-1185">Reference proteome</keyword>
<protein>
    <submittedName>
        <fullName evidence="1">Cytoplasmic protein</fullName>
    </submittedName>
</protein>
<dbReference type="Pfam" id="PF08002">
    <property type="entry name" value="DUF1697"/>
    <property type="match status" value="1"/>
</dbReference>
<dbReference type="SUPFAM" id="SSF160379">
    <property type="entry name" value="SP0830-like"/>
    <property type="match status" value="1"/>
</dbReference>
<accession>A0A3G1KMB9</accession>
<name>A0A3G1KMB9_FORW1</name>
<dbReference type="Gene3D" id="3.30.70.1280">
    <property type="entry name" value="SP0830-like domains"/>
    <property type="match status" value="1"/>
</dbReference>
<reference evidence="1 2" key="1">
    <citation type="submission" date="2016-10" db="EMBL/GenBank/DDBJ databases">
        <title>Complete Genome Sequence of Peptococcaceae strain DCMF.</title>
        <authorList>
            <person name="Edwards R.J."/>
            <person name="Holland S.I."/>
            <person name="Deshpande N.P."/>
            <person name="Wong Y.K."/>
            <person name="Ertan H."/>
            <person name="Manefield M."/>
            <person name="Russell T.L."/>
            <person name="Lee M.J."/>
        </authorList>
    </citation>
    <scope>NUCLEOTIDE SEQUENCE [LARGE SCALE GENOMIC DNA]</scope>
    <source>
        <strain evidence="1 2">DCMF</strain>
    </source>
</reference>
<dbReference type="EMBL" id="CP017634">
    <property type="protein sequence ID" value="ATW23569.1"/>
    <property type="molecule type" value="Genomic_DNA"/>
</dbReference>
<dbReference type="KEGG" id="fwa:DCMF_01050"/>
<gene>
    <name evidence="1" type="ORF">DCMF_01050</name>
</gene>
<dbReference type="PANTHER" id="PTHR36439:SF1">
    <property type="entry name" value="DUF1697 DOMAIN-CONTAINING PROTEIN"/>
    <property type="match status" value="1"/>
</dbReference>
<dbReference type="PIRSF" id="PIRSF008502">
    <property type="entry name" value="UCP008502"/>
    <property type="match status" value="1"/>
</dbReference>
<sequence>MTIYIALLRGINVGGKNKVKMPDLKRIFEAMGFSRVETYIQSGNVLFESNEKEDTLGKKIEDEIKKNFGFSVAVVLRTAAELEWMIRACPFSEEEIREAESSNSEGESLYVSLLTQAPTQEKIEYLDTFKSESDEYRIINRDMYLLFRHSIRNSKLANHLQKLDVPATVRNWKTINKLYTFVKDRADS</sequence>